<organism evidence="8 9">
    <name type="scientific">Bathycoccus prasinos</name>
    <dbReference type="NCBI Taxonomy" id="41875"/>
    <lineage>
        <taxon>Eukaryota</taxon>
        <taxon>Viridiplantae</taxon>
        <taxon>Chlorophyta</taxon>
        <taxon>Mamiellophyceae</taxon>
        <taxon>Mamiellales</taxon>
        <taxon>Bathycoccaceae</taxon>
        <taxon>Bathycoccus</taxon>
    </lineage>
</organism>
<dbReference type="Gene3D" id="6.10.140.270">
    <property type="match status" value="1"/>
</dbReference>
<keyword evidence="4" id="KW-0677">Repeat</keyword>
<gene>
    <name evidence="8" type="ORF">Bathy02g00250</name>
</gene>
<dbReference type="PANTHER" id="PTHR15598">
    <property type="entry name" value="ENHANCER OF MRNA-DECAPPING PROTEIN 4"/>
    <property type="match status" value="1"/>
</dbReference>
<reference evidence="8 9" key="1">
    <citation type="submission" date="2011-10" db="EMBL/GenBank/DDBJ databases">
        <authorList>
            <person name="Genoscope - CEA"/>
        </authorList>
    </citation>
    <scope>NUCLEOTIDE SEQUENCE [LARGE SCALE GENOMIC DNA]</scope>
    <source>
        <strain evidence="8 9">RCC 1105</strain>
    </source>
</reference>
<dbReference type="RefSeq" id="XP_007515032.1">
    <property type="nucleotide sequence ID" value="XM_007514970.1"/>
</dbReference>
<name>K8EBG3_9CHLO</name>
<protein>
    <recommendedName>
        <fullName evidence="7">Enhancer of mRNA-decapping protein 4 C-terminal domain-containing protein</fullName>
    </recommendedName>
</protein>
<keyword evidence="2" id="KW-0963">Cytoplasm</keyword>
<feature type="region of interest" description="Disordered" evidence="6">
    <location>
        <begin position="1"/>
        <end position="49"/>
    </location>
</feature>
<dbReference type="STRING" id="41875.K8EBG3"/>
<dbReference type="eggNOG" id="KOG1916">
    <property type="taxonomic scope" value="Eukaryota"/>
</dbReference>
<dbReference type="InterPro" id="IPR049404">
    <property type="entry name" value="EDC4_C"/>
</dbReference>
<sequence>MGLFGNKKKKDDGDSYTKSFPTTTTETTTQGGSGSGTNGSKMKFYENGEEDEELLKQQALKHLTKGCAIDDSLKESTIDVENDFGGASSEENQLEASPITVYATEYQESNAIKIAANETFCCYGIRNGLVRVLSQVSQSRSLLRGHETPIASMSFLPSTNEEENILATLSEDGTLLVRRLNEDESSETISDSTLLKLDVSSEADNVNGTTTSNDSLIVPSFRWFPRKSSNDSKAEFLIAYGNAIFKSSVDLNEDAGGQSPIPFEENVDLHGPITSIDVTNQRRIVATTERDVSGWYGIVVFELEPQGLGFTKTTLLKRESMGNCAARWMNENTLAVATTVNASSGCAYIECLHYDKKTETLKTTQSIKIGCSSEWFWNSFQFARVGYKDKQCFLFADSKRNVVYALSVNEHESKFNYISQFSVSQPILSLVALDVSDEDDDVQSAQFGLFCMQTGAIQQLRLPMLDCVRLLPKGKSPSSTIADQVQQELPSIITDAPPQRAASPVVSGLLTPDMFKKSMSQSASAEELAPSSPSVSDKPPPPIAQQQASKPAAAPVSAPVTFATTATTSGDSGSDKEVAKLIRELKNELKQDRDKLRKEREKRDNAERERQKQLIALMSQATTKDLPSAISQIVSELLGENAAAVQAALATNAAASQRAAVAAAKEAVQTTLQSEIRQAMQQVMIPAFERSTQNMFNQIANTFERSIGELNNELMQIRDQSVQANAMPLVQELQRTVNEMRSLPQSLDSALKSSVSNAFRGMQQQSGPSQGMFQQQMPPQAGGGGGVRSLADLEQRKPPPQAPQDPTLEIKRLLNTGNLDAAFSSALGTSNLEIVSWLCSQVAPERVFGQHPCPLSPFVLLSLAQQLSSDLTTKDAERKLDWIRDTCLAIDPQDPALKLHVRPVLTAVYESLRKLGSSSQNISPSVKAAARLVVHVVNSLLSACP</sequence>
<dbReference type="Pfam" id="PF21289">
    <property type="entry name" value="EDC4_C"/>
    <property type="match status" value="1"/>
</dbReference>
<dbReference type="OrthoDB" id="21128at2759"/>
<dbReference type="SUPFAM" id="SSF69322">
    <property type="entry name" value="Tricorn protease domain 2"/>
    <property type="match status" value="1"/>
</dbReference>
<dbReference type="KEGG" id="bpg:Bathy02g00250"/>
<dbReference type="Gene3D" id="1.10.220.100">
    <property type="entry name" value="conserved c-terminal region of ge- 1"/>
    <property type="match status" value="1"/>
</dbReference>
<dbReference type="AlphaFoldDB" id="K8EBG3"/>
<feature type="region of interest" description="Disordered" evidence="6">
    <location>
        <begin position="761"/>
        <end position="807"/>
    </location>
</feature>
<dbReference type="GO" id="GO:0000932">
    <property type="term" value="C:P-body"/>
    <property type="evidence" value="ECO:0007669"/>
    <property type="project" value="TreeGrafter"/>
</dbReference>
<dbReference type="Proteomes" id="UP000198341">
    <property type="component" value="Chromosome 2"/>
</dbReference>
<evidence type="ECO:0000256" key="1">
    <source>
        <dbReference type="ARBA" id="ARBA00004496"/>
    </source>
</evidence>
<dbReference type="InterPro" id="IPR015943">
    <property type="entry name" value="WD40/YVTN_repeat-like_dom_sf"/>
</dbReference>
<evidence type="ECO:0000256" key="4">
    <source>
        <dbReference type="ARBA" id="ARBA00022737"/>
    </source>
</evidence>
<dbReference type="InterPro" id="IPR044938">
    <property type="entry name" value="EDC4_C_sf"/>
</dbReference>
<feature type="compositionally biased region" description="Low complexity" evidence="6">
    <location>
        <begin position="16"/>
        <end position="30"/>
    </location>
</feature>
<dbReference type="PANTHER" id="PTHR15598:SF5">
    <property type="entry name" value="ENHANCER OF MRNA-DECAPPING PROTEIN 4"/>
    <property type="match status" value="1"/>
</dbReference>
<evidence type="ECO:0000256" key="3">
    <source>
        <dbReference type="ARBA" id="ARBA00022574"/>
    </source>
</evidence>
<evidence type="ECO:0000313" key="9">
    <source>
        <dbReference type="Proteomes" id="UP000198341"/>
    </source>
</evidence>
<proteinExistence type="predicted"/>
<feature type="compositionally biased region" description="Low complexity" evidence="6">
    <location>
        <begin position="761"/>
        <end position="780"/>
    </location>
</feature>
<keyword evidence="3" id="KW-0853">WD repeat</keyword>
<keyword evidence="9" id="KW-1185">Reference proteome</keyword>
<feature type="coiled-coil region" evidence="5">
    <location>
        <begin position="579"/>
        <end position="616"/>
    </location>
</feature>
<keyword evidence="5" id="KW-0175">Coiled coil</keyword>
<dbReference type="GeneID" id="19017138"/>
<evidence type="ECO:0000256" key="5">
    <source>
        <dbReference type="SAM" id="Coils"/>
    </source>
</evidence>
<feature type="compositionally biased region" description="Low complexity" evidence="6">
    <location>
        <begin position="520"/>
        <end position="537"/>
    </location>
</feature>
<comment type="subcellular location">
    <subcellularLocation>
        <location evidence="1">Cytoplasm</location>
    </subcellularLocation>
</comment>
<evidence type="ECO:0000256" key="2">
    <source>
        <dbReference type="ARBA" id="ARBA00022490"/>
    </source>
</evidence>
<feature type="compositionally biased region" description="Low complexity" evidence="6">
    <location>
        <begin position="544"/>
        <end position="557"/>
    </location>
</feature>
<dbReference type="EMBL" id="FO082277">
    <property type="protein sequence ID" value="CCO15272.1"/>
    <property type="molecule type" value="Genomic_DNA"/>
</dbReference>
<evidence type="ECO:0000313" key="8">
    <source>
        <dbReference type="EMBL" id="CCO15272.1"/>
    </source>
</evidence>
<dbReference type="Gene3D" id="2.130.10.10">
    <property type="entry name" value="YVTN repeat-like/Quinoprotein amine dehydrogenase"/>
    <property type="match status" value="1"/>
</dbReference>
<feature type="region of interest" description="Disordered" evidence="6">
    <location>
        <begin position="517"/>
        <end position="557"/>
    </location>
</feature>
<evidence type="ECO:0000259" key="7">
    <source>
        <dbReference type="Pfam" id="PF21289"/>
    </source>
</evidence>
<evidence type="ECO:0000256" key="6">
    <source>
        <dbReference type="SAM" id="MobiDB-lite"/>
    </source>
</evidence>
<dbReference type="InterPro" id="IPR045152">
    <property type="entry name" value="EDC4-like"/>
</dbReference>
<feature type="domain" description="Enhancer of mRNA-decapping protein 4 C-terminal" evidence="7">
    <location>
        <begin position="810"/>
        <end position="915"/>
    </location>
</feature>
<dbReference type="GO" id="GO:0031087">
    <property type="term" value="P:deadenylation-independent decapping of nuclear-transcribed mRNA"/>
    <property type="evidence" value="ECO:0007669"/>
    <property type="project" value="InterPro"/>
</dbReference>
<accession>K8EBG3</accession>